<organism evidence="1">
    <name type="scientific">Metalysinibacillus saudimassiliensis</name>
    <dbReference type="NCBI Taxonomy" id="1461583"/>
    <lineage>
        <taxon>Bacteria</taxon>
        <taxon>Bacillati</taxon>
        <taxon>Bacillota</taxon>
        <taxon>Bacilli</taxon>
        <taxon>Bacillales</taxon>
        <taxon>Caryophanaceae</taxon>
        <taxon>Metalysinibacillus</taxon>
    </lineage>
</organism>
<dbReference type="PATRIC" id="fig|1461583.4.peg.1587"/>
<accession>A0A078MBP6</accession>
<evidence type="ECO:0000313" key="1">
    <source>
        <dbReference type="EMBL" id="CEA03690.1"/>
    </source>
</evidence>
<reference evidence="1" key="1">
    <citation type="submission" date="2014-07" db="EMBL/GenBank/DDBJ databases">
        <authorList>
            <person name="Urmite Genomes Urmite Genomes"/>
        </authorList>
    </citation>
    <scope>NUCLEOTIDE SEQUENCE</scope>
    <source>
        <strain evidence="1">13S34_air</strain>
    </source>
</reference>
<dbReference type="PANTHER" id="PTHR43628:SF1">
    <property type="entry name" value="CHITIN SYNTHASE REGULATORY FACTOR 2-RELATED"/>
    <property type="match status" value="1"/>
</dbReference>
<gene>
    <name evidence="1" type="primary">hcpD</name>
    <name evidence="1" type="ORF">BN1050_01651</name>
</gene>
<dbReference type="InterPro" id="IPR052945">
    <property type="entry name" value="Mitotic_Regulator"/>
</dbReference>
<dbReference type="EMBL" id="LN483075">
    <property type="protein sequence ID" value="CEA03690.1"/>
    <property type="molecule type" value="Genomic_DNA"/>
</dbReference>
<dbReference type="Pfam" id="PF08238">
    <property type="entry name" value="Sel1"/>
    <property type="match status" value="5"/>
</dbReference>
<name>A0A078MBP6_9BACL</name>
<proteinExistence type="predicted"/>
<dbReference type="SMART" id="SM00671">
    <property type="entry name" value="SEL1"/>
    <property type="match status" value="5"/>
</dbReference>
<dbReference type="PANTHER" id="PTHR43628">
    <property type="entry name" value="ACTIVATOR OF C KINASE PROTEIN 1-RELATED"/>
    <property type="match status" value="1"/>
</dbReference>
<dbReference type="AlphaFoldDB" id="A0A078MBP6"/>
<dbReference type="Gene3D" id="1.25.40.10">
    <property type="entry name" value="Tetratricopeptide repeat domain"/>
    <property type="match status" value="1"/>
</dbReference>
<dbReference type="InterPro" id="IPR011990">
    <property type="entry name" value="TPR-like_helical_dom_sf"/>
</dbReference>
<dbReference type="InterPro" id="IPR006597">
    <property type="entry name" value="Sel1-like"/>
</dbReference>
<sequence>MSEAEELYLQGNAAYEEGQLENAFRSYEASSALGHPDATNNLADMYLHGEYVEKNTKRAFQLFLVAAKAGVHEAMFTLGLLCENGIGVVVAPEQAYFWYRRSAKYNDVMAQYRLGSIYYEALLGKPRNVSKALYWYQLAAQQGHLDAQYNLGYIYNNEQDGEIDYAKGRFWYEEAASRGDSLSCRRLEEIYELGLGVKADATRAKYWCEQAEAIERMKGESEK</sequence>
<protein>
    <submittedName>
        <fullName evidence="1">Putative beta-lactamase HcpD</fullName>
    </submittedName>
</protein>
<dbReference type="SUPFAM" id="SSF81901">
    <property type="entry name" value="HCP-like"/>
    <property type="match status" value="2"/>
</dbReference>
<dbReference type="HOGENOM" id="CLU_000288_36_7_9"/>